<feature type="compositionally biased region" description="Acidic residues" evidence="1">
    <location>
        <begin position="331"/>
        <end position="341"/>
    </location>
</feature>
<feature type="region of interest" description="Disordered" evidence="1">
    <location>
        <begin position="436"/>
        <end position="495"/>
    </location>
</feature>
<feature type="transmembrane region" description="Helical" evidence="2">
    <location>
        <begin position="35"/>
        <end position="55"/>
    </location>
</feature>
<reference evidence="3" key="1">
    <citation type="submission" date="2021-12" db="EMBL/GenBank/DDBJ databases">
        <title>Curvularia clavata genome.</title>
        <authorList>
            <person name="Cao Y."/>
        </authorList>
    </citation>
    <scope>NUCLEOTIDE SEQUENCE</scope>
    <source>
        <strain evidence="3">Yc1106</strain>
    </source>
</reference>
<evidence type="ECO:0000313" key="3">
    <source>
        <dbReference type="EMBL" id="USP76118.1"/>
    </source>
</evidence>
<dbReference type="VEuPathDB" id="FungiDB:yc1106_03392"/>
<name>A0A9Q9DQA8_CURCL</name>
<dbReference type="InterPro" id="IPR021460">
    <property type="entry name" value="DUF3112"/>
</dbReference>
<proteinExistence type="predicted"/>
<keyword evidence="2" id="KW-1133">Transmembrane helix</keyword>
<keyword evidence="4" id="KW-1185">Reference proteome</keyword>
<dbReference type="PANTHER" id="PTHR35184:SF1">
    <property type="entry name" value="INTEGRAL MEMBRANE PROTEIN"/>
    <property type="match status" value="1"/>
</dbReference>
<protein>
    <submittedName>
        <fullName evidence="3">Uncharacterized protein</fullName>
    </submittedName>
</protein>
<dbReference type="PANTHER" id="PTHR35184">
    <property type="entry name" value="YALI0C10208P"/>
    <property type="match status" value="1"/>
</dbReference>
<keyword evidence="2" id="KW-0472">Membrane</keyword>
<dbReference type="OrthoDB" id="3357002at2759"/>
<feature type="transmembrane region" description="Helical" evidence="2">
    <location>
        <begin position="262"/>
        <end position="279"/>
    </location>
</feature>
<feature type="transmembrane region" description="Helical" evidence="2">
    <location>
        <begin position="137"/>
        <end position="161"/>
    </location>
</feature>
<feature type="transmembrane region" description="Helical" evidence="2">
    <location>
        <begin position="181"/>
        <end position="208"/>
    </location>
</feature>
<feature type="compositionally biased region" description="Polar residues" evidence="1">
    <location>
        <begin position="451"/>
        <end position="469"/>
    </location>
</feature>
<dbReference type="EMBL" id="CP089275">
    <property type="protein sequence ID" value="USP76118.1"/>
    <property type="molecule type" value="Genomic_DNA"/>
</dbReference>
<dbReference type="AlphaFoldDB" id="A0A9Q9DQA8"/>
<dbReference type="Pfam" id="PF11309">
    <property type="entry name" value="DUF3112"/>
    <property type="match status" value="1"/>
</dbReference>
<evidence type="ECO:0000256" key="2">
    <source>
        <dbReference type="SAM" id="Phobius"/>
    </source>
</evidence>
<organism evidence="3 4">
    <name type="scientific">Curvularia clavata</name>
    <dbReference type="NCBI Taxonomy" id="95742"/>
    <lineage>
        <taxon>Eukaryota</taxon>
        <taxon>Fungi</taxon>
        <taxon>Dikarya</taxon>
        <taxon>Ascomycota</taxon>
        <taxon>Pezizomycotina</taxon>
        <taxon>Dothideomycetes</taxon>
        <taxon>Pleosporomycetidae</taxon>
        <taxon>Pleosporales</taxon>
        <taxon>Pleosporineae</taxon>
        <taxon>Pleosporaceae</taxon>
        <taxon>Curvularia</taxon>
    </lineage>
</organism>
<feature type="region of interest" description="Disordered" evidence="1">
    <location>
        <begin position="293"/>
        <end position="344"/>
    </location>
</feature>
<gene>
    <name evidence="3" type="ORF">yc1106_03392</name>
</gene>
<feature type="transmembrane region" description="Helical" evidence="2">
    <location>
        <begin position="220"/>
        <end position="242"/>
    </location>
</feature>
<evidence type="ECO:0000313" key="4">
    <source>
        <dbReference type="Proteomes" id="UP001056012"/>
    </source>
</evidence>
<feature type="region of interest" description="Disordered" evidence="1">
    <location>
        <begin position="357"/>
        <end position="394"/>
    </location>
</feature>
<keyword evidence="2" id="KW-0812">Transmembrane</keyword>
<sequence>MAPQSGMPSPMASQGPPYAPKVWALGGAPNRSIDIPAQTIFMILFLIGAAVHMRIFRQNKSRGHKFIPNMCMFVVCTERVITSMIRIASVCNPTNVSLSIAAQMFVAAGVVVLIVINLIFAMRLVRSTHPSVGWHPAFGMAFKVILFLLIFTIITVISASIESFFTLNKRTQATTRGLQRYGAVFLAIVSTLPLPVTFLTLTIPYSPLDRFGIGRLRTKVITLLISATLLSLGAWYRCGIILQKPTLRTEPLPSYLGKGAYYFFNFIVEIVTIYMYAIFRVDLRWHIPNGAKGPGSYSRPRVRPNVEKQASQGSSSEKTGYDTQSLRTINEDEEEDIDTTEEQVQWPLPPPRIIEIDLRNSSRTSLAPPNPDIRRTSGRSSYVRPKTGDRSSRGSILSERFSVLMSRSRDTLPVFASSEQKRRWRESEEARIVRRLGGPWQQLPDPIEDTLSLSKTQTRGSSRPTTARSAGTDVPEPPSPAHIRSASDAPTLPDIVSAGGWTPRIDWEFKSPQRFLSLKRRTLLGLNIAIS</sequence>
<feature type="compositionally biased region" description="Polar residues" evidence="1">
    <location>
        <begin position="308"/>
        <end position="327"/>
    </location>
</feature>
<accession>A0A9Q9DQA8</accession>
<evidence type="ECO:0000256" key="1">
    <source>
        <dbReference type="SAM" id="MobiDB-lite"/>
    </source>
</evidence>
<feature type="transmembrane region" description="Helical" evidence="2">
    <location>
        <begin position="100"/>
        <end position="125"/>
    </location>
</feature>
<dbReference type="Proteomes" id="UP001056012">
    <property type="component" value="Chromosome 2"/>
</dbReference>